<dbReference type="Pfam" id="PF20150">
    <property type="entry name" value="2EXR"/>
    <property type="match status" value="1"/>
</dbReference>
<sequence length="209" mass="23982">MAWIRKPRHDRFVEDGYFPMVEQCATEIVDVWIKGLEKVALVIGNDDDMAEVNLVPIETTPEQETDRFKQARLAARQLHQAVRKLHVDNFPKSGQPPVIELMAVERNLLQKFTRFPQLPVELQTRVWDYAITVPRIIELEGVGGRGREDTTVMKRQVPSLLHVSSTARVLAMKQMSVLKEKKGPSLAYYNPHLDIVLLAERDNRALFSE</sequence>
<dbReference type="Proteomes" id="UP000184330">
    <property type="component" value="Unassembled WGS sequence"/>
</dbReference>
<protein>
    <recommendedName>
        <fullName evidence="1">2EXR domain-containing protein</fullName>
    </recommendedName>
</protein>
<evidence type="ECO:0000313" key="2">
    <source>
        <dbReference type="EMBL" id="CZR52229.1"/>
    </source>
</evidence>
<dbReference type="AlphaFoldDB" id="A0A1L7WHH7"/>
<keyword evidence="3" id="KW-1185">Reference proteome</keyword>
<dbReference type="OrthoDB" id="3475553at2759"/>
<dbReference type="InterPro" id="IPR045518">
    <property type="entry name" value="2EXR"/>
</dbReference>
<dbReference type="PANTHER" id="PTHR35910">
    <property type="entry name" value="2EXR DOMAIN-CONTAINING PROTEIN"/>
    <property type="match status" value="1"/>
</dbReference>
<evidence type="ECO:0000313" key="3">
    <source>
        <dbReference type="Proteomes" id="UP000184330"/>
    </source>
</evidence>
<name>A0A1L7WHH7_9HELO</name>
<evidence type="ECO:0000259" key="1">
    <source>
        <dbReference type="Pfam" id="PF20150"/>
    </source>
</evidence>
<organism evidence="2 3">
    <name type="scientific">Phialocephala subalpina</name>
    <dbReference type="NCBI Taxonomy" id="576137"/>
    <lineage>
        <taxon>Eukaryota</taxon>
        <taxon>Fungi</taxon>
        <taxon>Dikarya</taxon>
        <taxon>Ascomycota</taxon>
        <taxon>Pezizomycotina</taxon>
        <taxon>Leotiomycetes</taxon>
        <taxon>Helotiales</taxon>
        <taxon>Mollisiaceae</taxon>
        <taxon>Phialocephala</taxon>
        <taxon>Phialocephala fortinii species complex</taxon>
    </lineage>
</organism>
<dbReference type="EMBL" id="FJOG01000002">
    <property type="protein sequence ID" value="CZR52229.1"/>
    <property type="molecule type" value="Genomic_DNA"/>
</dbReference>
<proteinExistence type="predicted"/>
<dbReference type="PANTHER" id="PTHR35910:SF6">
    <property type="entry name" value="2EXR DOMAIN-CONTAINING PROTEIN"/>
    <property type="match status" value="1"/>
</dbReference>
<reference evidence="2 3" key="1">
    <citation type="submission" date="2016-03" db="EMBL/GenBank/DDBJ databases">
        <authorList>
            <person name="Ploux O."/>
        </authorList>
    </citation>
    <scope>NUCLEOTIDE SEQUENCE [LARGE SCALE GENOMIC DNA]</scope>
    <source>
        <strain evidence="2 3">UAMH 11012</strain>
    </source>
</reference>
<gene>
    <name evidence="2" type="ORF">PAC_02106</name>
</gene>
<feature type="domain" description="2EXR" evidence="1">
    <location>
        <begin position="112"/>
        <end position="196"/>
    </location>
</feature>
<accession>A0A1L7WHH7</accession>